<dbReference type="Proteomes" id="UP001642484">
    <property type="component" value="Unassembled WGS sequence"/>
</dbReference>
<feature type="domain" description="EF-hand" evidence="5">
    <location>
        <begin position="414"/>
        <end position="449"/>
    </location>
</feature>
<keyword evidence="7" id="KW-1185">Reference proteome</keyword>
<evidence type="ECO:0000259" key="5">
    <source>
        <dbReference type="PROSITE" id="PS50222"/>
    </source>
</evidence>
<evidence type="ECO:0000256" key="4">
    <source>
        <dbReference type="SAM" id="MobiDB-lite"/>
    </source>
</evidence>
<dbReference type="Gene3D" id="1.10.238.10">
    <property type="entry name" value="EF-hand"/>
    <property type="match status" value="1"/>
</dbReference>
<evidence type="ECO:0000256" key="1">
    <source>
        <dbReference type="ARBA" id="ARBA00009753"/>
    </source>
</evidence>
<comment type="caution">
    <text evidence="6">The sequence shown here is derived from an EMBL/GenBank/DDBJ whole genome shotgun (WGS) entry which is preliminary data.</text>
</comment>
<dbReference type="Pfam" id="PF13499">
    <property type="entry name" value="EF-hand_7"/>
    <property type="match status" value="1"/>
</dbReference>
<sequence>MPEGMRGQDEQLRTFMQCLMLPSPPPASKSVSSKMLRTVPRGHVRIDLPFDQALEQLTACIVHEQVQERSNSGWSERQLRRPASSSQGRLRGAAQLKRSRSTGGSPSSKRGFVPEGTCFNNPFGQWPRTPPHLVGVMGGSSLTSSPSRPKREAWGSEAEEPGDAGKEGGKAANNQDMDEGEMDLLRPKTHPRPPKKGPSSSSKLQVNQARSSSRARKKTLAPSPSRRASDNSSVSGLSTLGTLKLGSEGSSAFGSREPSKVKGTLLSQTWPMGQQYLSPEVPVVEEEQNRAKDFTEQALAVKLCLPLEVAKQAAECFKHHAQCDASDRPDLWRLKRSDFEKVLCEIFCISSVQELPDHFVSKVFHCADVTRSGDLDLEEFMSWYTTFSFSEELLLGKSTKSIRDVARRMGINLLDIDRYKKVFDSYDKNKSGVLEIDEFGPMLQRVLKIPAGHQLPSSQIKSYWNMADRDNNGVIDFPEFCQFYLKIFRKNGEENFQLGDIYRGIRNVPVRRRVSGAD</sequence>
<comment type="similarity">
    <text evidence="1">Belongs to the parvalbumin family.</text>
</comment>
<accession>A0ABP0P207</accession>
<protein>
    <recommendedName>
        <fullName evidence="5">EF-hand domain-containing protein</fullName>
    </recommendedName>
</protein>
<keyword evidence="2" id="KW-0479">Metal-binding</keyword>
<dbReference type="InterPro" id="IPR002048">
    <property type="entry name" value="EF_hand_dom"/>
</dbReference>
<dbReference type="SUPFAM" id="SSF47473">
    <property type="entry name" value="EF-hand"/>
    <property type="match status" value="1"/>
</dbReference>
<dbReference type="PROSITE" id="PS00018">
    <property type="entry name" value="EF_HAND_1"/>
    <property type="match status" value="2"/>
</dbReference>
<feature type="domain" description="EF-hand" evidence="5">
    <location>
        <begin position="355"/>
        <end position="390"/>
    </location>
</feature>
<dbReference type="PANTHER" id="PTHR11653">
    <property type="entry name" value="PARVALBUMIN ALPHA"/>
    <property type="match status" value="1"/>
</dbReference>
<dbReference type="EMBL" id="CAXAMN010022472">
    <property type="protein sequence ID" value="CAK9069678.1"/>
    <property type="molecule type" value="Genomic_DNA"/>
</dbReference>
<organism evidence="6 7">
    <name type="scientific">Durusdinium trenchii</name>
    <dbReference type="NCBI Taxonomy" id="1381693"/>
    <lineage>
        <taxon>Eukaryota</taxon>
        <taxon>Sar</taxon>
        <taxon>Alveolata</taxon>
        <taxon>Dinophyceae</taxon>
        <taxon>Suessiales</taxon>
        <taxon>Symbiodiniaceae</taxon>
        <taxon>Durusdinium</taxon>
    </lineage>
</organism>
<name>A0ABP0P207_9DINO</name>
<feature type="region of interest" description="Disordered" evidence="4">
    <location>
        <begin position="67"/>
        <end position="116"/>
    </location>
</feature>
<dbReference type="Pfam" id="PF13202">
    <property type="entry name" value="EF-hand_5"/>
    <property type="match status" value="1"/>
</dbReference>
<dbReference type="InterPro" id="IPR018247">
    <property type="entry name" value="EF_Hand_1_Ca_BS"/>
</dbReference>
<feature type="region of interest" description="Disordered" evidence="4">
    <location>
        <begin position="130"/>
        <end position="237"/>
    </location>
</feature>
<evidence type="ECO:0000256" key="3">
    <source>
        <dbReference type="ARBA" id="ARBA00022837"/>
    </source>
</evidence>
<gene>
    <name evidence="6" type="ORF">CCMP2556_LOCUS34268</name>
</gene>
<reference evidence="6 7" key="1">
    <citation type="submission" date="2024-02" db="EMBL/GenBank/DDBJ databases">
        <authorList>
            <person name="Chen Y."/>
            <person name="Shah S."/>
            <person name="Dougan E. K."/>
            <person name="Thang M."/>
            <person name="Chan C."/>
        </authorList>
    </citation>
    <scope>NUCLEOTIDE SEQUENCE [LARGE SCALE GENOMIC DNA]</scope>
</reference>
<dbReference type="InterPro" id="IPR011992">
    <property type="entry name" value="EF-hand-dom_pair"/>
</dbReference>
<dbReference type="PROSITE" id="PS50222">
    <property type="entry name" value="EF_HAND_2"/>
    <property type="match status" value="3"/>
</dbReference>
<dbReference type="SMART" id="SM00054">
    <property type="entry name" value="EFh"/>
    <property type="match status" value="3"/>
</dbReference>
<dbReference type="CDD" id="cd00051">
    <property type="entry name" value="EFh"/>
    <property type="match status" value="1"/>
</dbReference>
<evidence type="ECO:0000256" key="2">
    <source>
        <dbReference type="ARBA" id="ARBA00022723"/>
    </source>
</evidence>
<dbReference type="PANTHER" id="PTHR11653:SF10">
    <property type="entry name" value="EF-HAND DOMAIN-CONTAINING PROTEIN"/>
    <property type="match status" value="1"/>
</dbReference>
<evidence type="ECO:0000313" key="6">
    <source>
        <dbReference type="EMBL" id="CAK9069678.1"/>
    </source>
</evidence>
<feature type="domain" description="EF-hand" evidence="5">
    <location>
        <begin position="455"/>
        <end position="490"/>
    </location>
</feature>
<dbReference type="InterPro" id="IPR008080">
    <property type="entry name" value="Parvalbumin"/>
</dbReference>
<keyword evidence="3" id="KW-0106">Calcium</keyword>
<evidence type="ECO:0000313" key="7">
    <source>
        <dbReference type="Proteomes" id="UP001642484"/>
    </source>
</evidence>
<proteinExistence type="inferred from homology"/>